<dbReference type="GeneID" id="33572667"/>
<keyword evidence="4" id="KW-0653">Protein transport</keyword>
<keyword evidence="12" id="KW-1185">Reference proteome</keyword>
<evidence type="ECO:0000256" key="1">
    <source>
        <dbReference type="ARBA" id="ARBA00004394"/>
    </source>
</evidence>
<dbReference type="STRING" id="64571.A0A1Y2G124"/>
<dbReference type="GO" id="GO:0015031">
    <property type="term" value="P:protein transport"/>
    <property type="evidence" value="ECO:0007669"/>
    <property type="project" value="UniProtKB-KW"/>
</dbReference>
<name>A0A1Y2G124_9FUNG</name>
<feature type="transmembrane region" description="Helical" evidence="9">
    <location>
        <begin position="186"/>
        <end position="208"/>
    </location>
</feature>
<organism evidence="11 12">
    <name type="scientific">Lobosporangium transversale</name>
    <dbReference type="NCBI Taxonomy" id="64571"/>
    <lineage>
        <taxon>Eukaryota</taxon>
        <taxon>Fungi</taxon>
        <taxon>Fungi incertae sedis</taxon>
        <taxon>Mucoromycota</taxon>
        <taxon>Mortierellomycotina</taxon>
        <taxon>Mortierellomycetes</taxon>
        <taxon>Mortierellales</taxon>
        <taxon>Mortierellaceae</taxon>
        <taxon>Lobosporangium</taxon>
    </lineage>
</organism>
<evidence type="ECO:0000256" key="3">
    <source>
        <dbReference type="ARBA" id="ARBA00022692"/>
    </source>
</evidence>
<dbReference type="CDD" id="cd15853">
    <property type="entry name" value="SNARE_Bet1"/>
    <property type="match status" value="1"/>
</dbReference>
<keyword evidence="2" id="KW-0813">Transport</keyword>
<evidence type="ECO:0000313" key="11">
    <source>
        <dbReference type="EMBL" id="ORY90609.1"/>
    </source>
</evidence>
<evidence type="ECO:0000256" key="8">
    <source>
        <dbReference type="ARBA" id="ARBA00046280"/>
    </source>
</evidence>
<dbReference type="SUPFAM" id="SSF58038">
    <property type="entry name" value="SNARE fusion complex"/>
    <property type="match status" value="1"/>
</dbReference>
<keyword evidence="7 9" id="KW-0472">Membrane</keyword>
<dbReference type="InterPro" id="IPR000727">
    <property type="entry name" value="T_SNARE_dom"/>
</dbReference>
<accession>A0A1Y2G124</accession>
<evidence type="ECO:0000256" key="7">
    <source>
        <dbReference type="ARBA" id="ARBA00023136"/>
    </source>
</evidence>
<feature type="domain" description="T-SNARE coiled-coil homology" evidence="10">
    <location>
        <begin position="119"/>
        <end position="181"/>
    </location>
</feature>
<comment type="subcellular location">
    <subcellularLocation>
        <location evidence="8">Endomembrane system</location>
        <topology evidence="8">Single-pass type IV membrane protein</topology>
    </subcellularLocation>
    <subcellularLocation>
        <location evidence="1">Golgi apparatus membrane</location>
    </subcellularLocation>
</comment>
<dbReference type="Proteomes" id="UP000193648">
    <property type="component" value="Unassembled WGS sequence"/>
</dbReference>
<keyword evidence="5 9" id="KW-1133">Transmembrane helix</keyword>
<keyword evidence="3 9" id="KW-0812">Transmembrane</keyword>
<evidence type="ECO:0000256" key="5">
    <source>
        <dbReference type="ARBA" id="ARBA00022989"/>
    </source>
</evidence>
<dbReference type="SMART" id="SM00397">
    <property type="entry name" value="t_SNARE"/>
    <property type="match status" value="1"/>
</dbReference>
<dbReference type="AlphaFoldDB" id="A0A1Y2G124"/>
<evidence type="ECO:0000313" key="12">
    <source>
        <dbReference type="Proteomes" id="UP000193648"/>
    </source>
</evidence>
<dbReference type="OrthoDB" id="3063237at2759"/>
<dbReference type="PANTHER" id="PTHR12791">
    <property type="entry name" value="GOLGI SNARE BET1-RELATED"/>
    <property type="match status" value="1"/>
</dbReference>
<gene>
    <name evidence="11" type="ORF">BCR41DRAFT_427053</name>
</gene>
<dbReference type="RefSeq" id="XP_021875104.1">
    <property type="nucleotide sequence ID" value="XM_022030826.1"/>
</dbReference>
<keyword evidence="6" id="KW-0333">Golgi apparatus</keyword>
<evidence type="ECO:0000256" key="4">
    <source>
        <dbReference type="ARBA" id="ARBA00022927"/>
    </source>
</evidence>
<dbReference type="InParanoid" id="A0A1Y2G124"/>
<dbReference type="InterPro" id="IPR039899">
    <property type="entry name" value="BET1_SNARE"/>
</dbReference>
<dbReference type="PROSITE" id="PS50192">
    <property type="entry name" value="T_SNARE"/>
    <property type="match status" value="1"/>
</dbReference>
<dbReference type="Gene3D" id="1.20.5.110">
    <property type="match status" value="1"/>
</dbReference>
<dbReference type="GO" id="GO:0000139">
    <property type="term" value="C:Golgi membrane"/>
    <property type="evidence" value="ECO:0007669"/>
    <property type="project" value="UniProtKB-SubCell"/>
</dbReference>
<dbReference type="EMBL" id="MCFF01000103">
    <property type="protein sequence ID" value="ORY90609.1"/>
    <property type="molecule type" value="Genomic_DNA"/>
</dbReference>
<protein>
    <recommendedName>
        <fullName evidence="10">t-SNARE coiled-coil homology domain-containing protein</fullName>
    </recommendedName>
</protein>
<reference evidence="11 12" key="1">
    <citation type="submission" date="2016-07" db="EMBL/GenBank/DDBJ databases">
        <title>Pervasive Adenine N6-methylation of Active Genes in Fungi.</title>
        <authorList>
            <consortium name="DOE Joint Genome Institute"/>
            <person name="Mondo S.J."/>
            <person name="Dannebaum R.O."/>
            <person name="Kuo R.C."/>
            <person name="Labutti K."/>
            <person name="Haridas S."/>
            <person name="Kuo A."/>
            <person name="Salamov A."/>
            <person name="Ahrendt S.R."/>
            <person name="Lipzen A."/>
            <person name="Sullivan W."/>
            <person name="Andreopoulos W.B."/>
            <person name="Clum A."/>
            <person name="Lindquist E."/>
            <person name="Daum C."/>
            <person name="Ramamoorthy G.K."/>
            <person name="Gryganskyi A."/>
            <person name="Culley D."/>
            <person name="Magnuson J.K."/>
            <person name="James T.Y."/>
            <person name="O'Malley M.A."/>
            <person name="Stajich J.E."/>
            <person name="Spatafora J.W."/>
            <person name="Visel A."/>
            <person name="Grigoriev I.V."/>
        </authorList>
    </citation>
    <scope>NUCLEOTIDE SEQUENCE [LARGE SCALE GENOMIC DNA]</scope>
    <source>
        <strain evidence="11 12">NRRL 3116</strain>
    </source>
</reference>
<evidence type="ECO:0000256" key="9">
    <source>
        <dbReference type="SAM" id="Phobius"/>
    </source>
</evidence>
<evidence type="ECO:0000256" key="2">
    <source>
        <dbReference type="ARBA" id="ARBA00022448"/>
    </source>
</evidence>
<comment type="caution">
    <text evidence="11">The sequence shown here is derived from an EMBL/GenBank/DDBJ whole genome shotgun (WGS) entry which is preliminary data.</text>
</comment>
<evidence type="ECO:0000256" key="6">
    <source>
        <dbReference type="ARBA" id="ARBA00023034"/>
    </source>
</evidence>
<evidence type="ECO:0000259" key="10">
    <source>
        <dbReference type="PROSITE" id="PS50192"/>
    </source>
</evidence>
<proteinExistence type="predicted"/>
<sequence>MAYRFACRAEQDGSLLWVHLYGSDHLSLGSMIAPGKLIEIVRAMVCKHETFGPIIRVIPASGSAWNIQPRFYFTERKEKKSRFNGVVGPRKNNHQTRAELFGSPSSHSNSYNREQQTALLFEQQNDLRMEELASKVSALNKITVDIHNEVHGQHAILDQNTNSFNNFGTTFAGTMKKLNTMASQQLGKSMCFMVSAIVIIFFIVYFILSRMNST</sequence>